<name>C7N303_SLAHD</name>
<evidence type="ECO:0000256" key="1">
    <source>
        <dbReference type="SAM" id="Phobius"/>
    </source>
</evidence>
<dbReference type="STRING" id="471855.Shel_04640"/>
<evidence type="ECO:0000313" key="3">
    <source>
        <dbReference type="Proteomes" id="UP000002026"/>
    </source>
</evidence>
<dbReference type="EMBL" id="CP001684">
    <property type="protein sequence ID" value="ACV21524.1"/>
    <property type="molecule type" value="Genomic_DNA"/>
</dbReference>
<dbReference type="Proteomes" id="UP000002026">
    <property type="component" value="Chromosome"/>
</dbReference>
<dbReference type="HOGENOM" id="CLU_164643_1_0_11"/>
<feature type="transmembrane region" description="Helical" evidence="1">
    <location>
        <begin position="21"/>
        <end position="42"/>
    </location>
</feature>
<evidence type="ECO:0008006" key="4">
    <source>
        <dbReference type="Google" id="ProtNLM"/>
    </source>
</evidence>
<dbReference type="RefSeq" id="WP_012797630.1">
    <property type="nucleotide sequence ID" value="NC_013165.1"/>
</dbReference>
<dbReference type="eggNOG" id="ENOG5033EDW">
    <property type="taxonomic scope" value="Bacteria"/>
</dbReference>
<accession>C7N303</accession>
<dbReference type="InterPro" id="IPR010398">
    <property type="entry name" value="DUF997"/>
</dbReference>
<sequence>MAENQTRMTYREKLLQANREAKATVVALCVTIVAWIVLGFGLAGTGIEIAHTPIWVIGGTIGTWIVSLICCVVLAKVVFKDFDLDDEEAEDER</sequence>
<keyword evidence="1" id="KW-0472">Membrane</keyword>
<keyword evidence="3" id="KW-1185">Reference proteome</keyword>
<keyword evidence="1" id="KW-0812">Transmembrane</keyword>
<protein>
    <recommendedName>
        <fullName evidence="4">Solute:sodium symporter small subunit</fullName>
    </recommendedName>
</protein>
<reference evidence="2 3" key="1">
    <citation type="journal article" date="2009" name="Stand. Genomic Sci.">
        <title>Complete genome sequence of Slackia heliotrinireducens type strain (RHS 1).</title>
        <authorList>
            <person name="Pukall R."/>
            <person name="Lapidus A."/>
            <person name="Nolan M."/>
            <person name="Copeland A."/>
            <person name="Glavina Del Rio T."/>
            <person name="Lucas S."/>
            <person name="Chen F."/>
            <person name="Tice H."/>
            <person name="Cheng J.F."/>
            <person name="Chertkov O."/>
            <person name="Bruce D."/>
            <person name="Goodwin L."/>
            <person name="Kuske C."/>
            <person name="Brettin T."/>
            <person name="Detter J.C."/>
            <person name="Han C."/>
            <person name="Pitluck S."/>
            <person name="Pati A."/>
            <person name="Mavrommatis K."/>
            <person name="Ivanova N."/>
            <person name="Ovchinnikova G."/>
            <person name="Chen A."/>
            <person name="Palaniappan K."/>
            <person name="Schneider S."/>
            <person name="Rohde M."/>
            <person name="Chain P."/>
            <person name="D'haeseleer P."/>
            <person name="Goker M."/>
            <person name="Bristow J."/>
            <person name="Eisen J.A."/>
            <person name="Markowitz V."/>
            <person name="Kyrpides N.C."/>
            <person name="Klenk H.P."/>
            <person name="Hugenholtz P."/>
        </authorList>
    </citation>
    <scope>NUCLEOTIDE SEQUENCE [LARGE SCALE GENOMIC DNA]</scope>
    <source>
        <strain evidence="3">ATCC 29202 / DSM 20476 / NCTC 11029 / RHS 1</strain>
    </source>
</reference>
<feature type="transmembrane region" description="Helical" evidence="1">
    <location>
        <begin position="54"/>
        <end position="75"/>
    </location>
</feature>
<dbReference type="Pfam" id="PF06196">
    <property type="entry name" value="DUF997"/>
    <property type="match status" value="1"/>
</dbReference>
<proteinExistence type="predicted"/>
<evidence type="ECO:0000313" key="2">
    <source>
        <dbReference type="EMBL" id="ACV21524.1"/>
    </source>
</evidence>
<dbReference type="AlphaFoldDB" id="C7N303"/>
<gene>
    <name evidence="2" type="ordered locus">Shel_04640</name>
</gene>
<organism evidence="2 3">
    <name type="scientific">Slackia heliotrinireducens (strain ATCC 29202 / DSM 20476 / NCTC 11029 / RHS 1)</name>
    <name type="common">Peptococcus heliotrinreducens</name>
    <dbReference type="NCBI Taxonomy" id="471855"/>
    <lineage>
        <taxon>Bacteria</taxon>
        <taxon>Bacillati</taxon>
        <taxon>Actinomycetota</taxon>
        <taxon>Coriobacteriia</taxon>
        <taxon>Eggerthellales</taxon>
        <taxon>Eggerthellaceae</taxon>
        <taxon>Slackia</taxon>
    </lineage>
</organism>
<keyword evidence="1" id="KW-1133">Transmembrane helix</keyword>
<dbReference type="KEGG" id="shi:Shel_04640"/>